<feature type="transmembrane region" description="Helical" evidence="12">
    <location>
        <begin position="123"/>
        <end position="146"/>
    </location>
</feature>
<dbReference type="SMART" id="SM00665">
    <property type="entry name" value="B561"/>
    <property type="match status" value="1"/>
</dbReference>
<dbReference type="PANTHER" id="PTHR10106:SF0">
    <property type="entry name" value="LD36721P"/>
    <property type="match status" value="1"/>
</dbReference>
<evidence type="ECO:0000256" key="5">
    <source>
        <dbReference type="ARBA" id="ARBA00022692"/>
    </source>
</evidence>
<sequence length="279" mass="29300">MTGSEDVILALLILIGHWVHVTLGGVALAPVELPDGTGNDTSKLFNWHPVLMTLAFAVLMAEGLLAYQSPLLPGLTREVRKRVHWGCHSAALLCAGLGLLAALQSHRLKRPVPMPDWYSPHSFLGLTALAAVAAQFFLGAYAYLWPRLGLPQRLALGPVHRFVGMTAWVAGLAAVATGVQEKLTFLQLGRKMAGPDLYGPAVRVPAAVLPLLVALAALVLYHQAPPAARLAGAAASDGSSGGGPRDSSTTQALLRGGAAAVPEGDEDADEEARARHRAY</sequence>
<keyword evidence="10 12" id="KW-0472">Membrane</keyword>
<dbReference type="EMBL" id="LSYV01000037">
    <property type="protein sequence ID" value="KXZ47371.1"/>
    <property type="molecule type" value="Genomic_DNA"/>
</dbReference>
<dbReference type="GO" id="GO:0046872">
    <property type="term" value="F:metal ion binding"/>
    <property type="evidence" value="ECO:0007669"/>
    <property type="project" value="UniProtKB-KW"/>
</dbReference>
<organism evidence="14 15">
    <name type="scientific">Gonium pectorale</name>
    <name type="common">Green alga</name>
    <dbReference type="NCBI Taxonomy" id="33097"/>
    <lineage>
        <taxon>Eukaryota</taxon>
        <taxon>Viridiplantae</taxon>
        <taxon>Chlorophyta</taxon>
        <taxon>core chlorophytes</taxon>
        <taxon>Chlorophyceae</taxon>
        <taxon>CS clade</taxon>
        <taxon>Chlamydomonadales</taxon>
        <taxon>Volvocaceae</taxon>
        <taxon>Gonium</taxon>
    </lineage>
</organism>
<dbReference type="Gene3D" id="1.20.120.1770">
    <property type="match status" value="1"/>
</dbReference>
<evidence type="ECO:0000256" key="3">
    <source>
        <dbReference type="ARBA" id="ARBA00022448"/>
    </source>
</evidence>
<keyword evidence="15" id="KW-1185">Reference proteome</keyword>
<evidence type="ECO:0000256" key="12">
    <source>
        <dbReference type="SAM" id="Phobius"/>
    </source>
</evidence>
<dbReference type="CDD" id="cd08554">
    <property type="entry name" value="Cyt_b561"/>
    <property type="match status" value="1"/>
</dbReference>
<accession>A0A150GBZ1</accession>
<evidence type="ECO:0000256" key="1">
    <source>
        <dbReference type="ARBA" id="ARBA00001970"/>
    </source>
</evidence>
<dbReference type="STRING" id="33097.A0A150GBZ1"/>
<evidence type="ECO:0000256" key="6">
    <source>
        <dbReference type="ARBA" id="ARBA00022723"/>
    </source>
</evidence>
<evidence type="ECO:0000256" key="10">
    <source>
        <dbReference type="ARBA" id="ARBA00023136"/>
    </source>
</evidence>
<proteinExistence type="predicted"/>
<protein>
    <recommendedName>
        <fullName evidence="13">Cytochrome b561 domain-containing protein</fullName>
    </recommendedName>
</protein>
<feature type="transmembrane region" description="Helical" evidence="12">
    <location>
        <begin position="50"/>
        <end position="71"/>
    </location>
</feature>
<comment type="cofactor">
    <cofactor evidence="1">
        <name>heme b</name>
        <dbReference type="ChEBI" id="CHEBI:60344"/>
    </cofactor>
</comment>
<gene>
    <name evidence="14" type="ORF">GPECTOR_36g92</name>
</gene>
<feature type="domain" description="Cytochrome b561" evidence="13">
    <location>
        <begin position="3"/>
        <end position="218"/>
    </location>
</feature>
<keyword evidence="5 12" id="KW-0812">Transmembrane</keyword>
<comment type="subcellular location">
    <subcellularLocation>
        <location evidence="2">Membrane</location>
        <topology evidence="2">Multi-pass membrane protein</topology>
    </subcellularLocation>
</comment>
<reference evidence="15" key="1">
    <citation type="journal article" date="2016" name="Nat. Commun.">
        <title>The Gonium pectorale genome demonstrates co-option of cell cycle regulation during the evolution of multicellularity.</title>
        <authorList>
            <person name="Hanschen E.R."/>
            <person name="Marriage T.N."/>
            <person name="Ferris P.J."/>
            <person name="Hamaji T."/>
            <person name="Toyoda A."/>
            <person name="Fujiyama A."/>
            <person name="Neme R."/>
            <person name="Noguchi H."/>
            <person name="Minakuchi Y."/>
            <person name="Suzuki M."/>
            <person name="Kawai-Toyooka H."/>
            <person name="Smith D.R."/>
            <person name="Sparks H."/>
            <person name="Anderson J."/>
            <person name="Bakaric R."/>
            <person name="Luria V."/>
            <person name="Karger A."/>
            <person name="Kirschner M.W."/>
            <person name="Durand P.M."/>
            <person name="Michod R.E."/>
            <person name="Nozaki H."/>
            <person name="Olson B.J."/>
        </authorList>
    </citation>
    <scope>NUCLEOTIDE SEQUENCE [LARGE SCALE GENOMIC DNA]</scope>
    <source>
        <strain evidence="15">NIES-2863</strain>
    </source>
</reference>
<dbReference type="PANTHER" id="PTHR10106">
    <property type="entry name" value="CYTOCHROME B561-RELATED"/>
    <property type="match status" value="1"/>
</dbReference>
<comment type="caution">
    <text evidence="14">The sequence shown here is derived from an EMBL/GenBank/DDBJ whole genome shotgun (WGS) entry which is preliminary data.</text>
</comment>
<dbReference type="GO" id="GO:0016020">
    <property type="term" value="C:membrane"/>
    <property type="evidence" value="ECO:0007669"/>
    <property type="project" value="UniProtKB-SubCell"/>
</dbReference>
<evidence type="ECO:0000256" key="9">
    <source>
        <dbReference type="ARBA" id="ARBA00023004"/>
    </source>
</evidence>
<feature type="transmembrane region" description="Helical" evidence="12">
    <location>
        <begin position="83"/>
        <end position="103"/>
    </location>
</feature>
<dbReference type="InterPro" id="IPR006593">
    <property type="entry name" value="Cyt_b561/ferric_Rdtase_TM"/>
</dbReference>
<evidence type="ECO:0000313" key="14">
    <source>
        <dbReference type="EMBL" id="KXZ47371.1"/>
    </source>
</evidence>
<evidence type="ECO:0000313" key="15">
    <source>
        <dbReference type="Proteomes" id="UP000075714"/>
    </source>
</evidence>
<dbReference type="Proteomes" id="UP000075714">
    <property type="component" value="Unassembled WGS sequence"/>
</dbReference>
<feature type="transmembrane region" description="Helical" evidence="12">
    <location>
        <begin position="7"/>
        <end position="30"/>
    </location>
</feature>
<keyword evidence="9" id="KW-0408">Iron</keyword>
<dbReference type="GO" id="GO:0016491">
    <property type="term" value="F:oxidoreductase activity"/>
    <property type="evidence" value="ECO:0007669"/>
    <property type="project" value="InterPro"/>
</dbReference>
<keyword evidence="4" id="KW-0349">Heme</keyword>
<dbReference type="OrthoDB" id="907479at2759"/>
<dbReference type="AlphaFoldDB" id="A0A150GBZ1"/>
<evidence type="ECO:0000256" key="2">
    <source>
        <dbReference type="ARBA" id="ARBA00004141"/>
    </source>
</evidence>
<dbReference type="Pfam" id="PF03188">
    <property type="entry name" value="Cytochrom_B561"/>
    <property type="match status" value="1"/>
</dbReference>
<dbReference type="InterPro" id="IPR043205">
    <property type="entry name" value="CYB561/CYBRD1-like"/>
</dbReference>
<name>A0A150GBZ1_GONPE</name>
<keyword evidence="8 12" id="KW-1133">Transmembrane helix</keyword>
<dbReference type="PROSITE" id="PS50939">
    <property type="entry name" value="CYTOCHROME_B561"/>
    <property type="match status" value="1"/>
</dbReference>
<evidence type="ECO:0000256" key="4">
    <source>
        <dbReference type="ARBA" id="ARBA00022617"/>
    </source>
</evidence>
<keyword evidence="3" id="KW-0813">Transport</keyword>
<evidence type="ECO:0000256" key="7">
    <source>
        <dbReference type="ARBA" id="ARBA00022982"/>
    </source>
</evidence>
<evidence type="ECO:0000256" key="8">
    <source>
        <dbReference type="ARBA" id="ARBA00022989"/>
    </source>
</evidence>
<keyword evidence="6" id="KW-0479">Metal-binding</keyword>
<feature type="region of interest" description="Disordered" evidence="11">
    <location>
        <begin position="232"/>
        <end position="279"/>
    </location>
</feature>
<keyword evidence="7" id="KW-0249">Electron transport</keyword>
<feature type="transmembrane region" description="Helical" evidence="12">
    <location>
        <begin position="200"/>
        <end position="221"/>
    </location>
</feature>
<evidence type="ECO:0000256" key="11">
    <source>
        <dbReference type="SAM" id="MobiDB-lite"/>
    </source>
</evidence>
<evidence type="ECO:0000259" key="13">
    <source>
        <dbReference type="PROSITE" id="PS50939"/>
    </source>
</evidence>
<feature type="transmembrane region" description="Helical" evidence="12">
    <location>
        <begin position="158"/>
        <end position="180"/>
    </location>
</feature>